<accession>A0ABT3T943</accession>
<name>A0ABT3T943_9GAMM</name>
<protein>
    <recommendedName>
        <fullName evidence="8">Protein nucleotidyltransferase YdiU</fullName>
        <ecNumber evidence="8">2.7.7.-</ecNumber>
    </recommendedName>
    <alternativeName>
        <fullName evidence="8">Protein adenylyltransferase YdiU</fullName>
        <ecNumber evidence="8">2.7.7.108</ecNumber>
    </alternativeName>
    <alternativeName>
        <fullName evidence="8">Protein uridylyltransferase YdiU</fullName>
        <ecNumber evidence="8">2.7.7.-</ecNumber>
    </alternativeName>
</protein>
<feature type="binding site" evidence="8">
    <location>
        <position position="87"/>
    </location>
    <ligand>
        <name>ATP</name>
        <dbReference type="ChEBI" id="CHEBI:30616"/>
    </ligand>
</feature>
<dbReference type="PANTHER" id="PTHR32057:SF14">
    <property type="entry name" value="PROTEIN ADENYLYLTRANSFERASE SELO, MITOCHONDRIAL"/>
    <property type="match status" value="1"/>
</dbReference>
<dbReference type="PANTHER" id="PTHR32057">
    <property type="entry name" value="PROTEIN ADENYLYLTRANSFERASE SELO, MITOCHONDRIAL"/>
    <property type="match status" value="1"/>
</dbReference>
<comment type="catalytic activity">
    <reaction evidence="8">
        <text>L-threonyl-[protein] + ATP = 3-O-(5'-adenylyl)-L-threonyl-[protein] + diphosphate</text>
        <dbReference type="Rhea" id="RHEA:54292"/>
        <dbReference type="Rhea" id="RHEA-COMP:11060"/>
        <dbReference type="Rhea" id="RHEA-COMP:13847"/>
        <dbReference type="ChEBI" id="CHEBI:30013"/>
        <dbReference type="ChEBI" id="CHEBI:30616"/>
        <dbReference type="ChEBI" id="CHEBI:33019"/>
        <dbReference type="ChEBI" id="CHEBI:138113"/>
        <dbReference type="EC" id="2.7.7.108"/>
    </reaction>
</comment>
<dbReference type="EMBL" id="SHNO01000001">
    <property type="protein sequence ID" value="MCX2978002.1"/>
    <property type="molecule type" value="Genomic_DNA"/>
</dbReference>
<comment type="function">
    <text evidence="8">Nucleotidyltransferase involved in the post-translational modification of proteins. It can catalyze the addition of adenosine monophosphate (AMP) or uridine monophosphate (UMP) to a protein, resulting in modifications known as AMPylation and UMPylation.</text>
</comment>
<keyword evidence="2 8" id="KW-0808">Transferase</keyword>
<sequence>MGQIVFDNHYVRLPERFYSPQDPVPVREPGSIRLNLPLAEDLGIDTQWLASEAGTAMLAGNYLPEGAEPIATAYAGHQFGGFNPQLGDGRAVLLGEIRARNGRRFDLQLKGSGPTPYSRGGDGRSPLGPVLREYILCEAMHRLDVPTTRALAAVTSGERVMRESVLPGAVLARVASSHIRIGTFQYFAARKDTEALHLLTDHVIARHYPELEDSENRIAALLGAVVARQAQLIAKWQMLGFIHGVMNTDNVLISGETIDYGPCAFMDEFNPEQVYSSIDHGGRYAYRNQPGIAHWNLSCLANSLIPILHNDQEHAIALAQSALDRFPDLFLEANSLGAARKLGLQAIEAGDVPLVDDLWRLMAEQRLDFTLTFRRLADLADETNRTGTVAELLEFPDALQPWLDRWRERAAREPTSAADRQAVMYAANPVFIPRNHLVEAAIAAATDNNDFAIFHQLAELLENPTSYAPELRHFASPPRPEEIVQQTFCGT</sequence>
<dbReference type="InterPro" id="IPR003846">
    <property type="entry name" value="SelO"/>
</dbReference>
<comment type="catalytic activity">
    <reaction evidence="8">
        <text>L-seryl-[protein] + ATP = 3-O-(5'-adenylyl)-L-seryl-[protein] + diphosphate</text>
        <dbReference type="Rhea" id="RHEA:58120"/>
        <dbReference type="Rhea" id="RHEA-COMP:9863"/>
        <dbReference type="Rhea" id="RHEA-COMP:15073"/>
        <dbReference type="ChEBI" id="CHEBI:29999"/>
        <dbReference type="ChEBI" id="CHEBI:30616"/>
        <dbReference type="ChEBI" id="CHEBI:33019"/>
        <dbReference type="ChEBI" id="CHEBI:142516"/>
        <dbReference type="EC" id="2.7.7.108"/>
    </reaction>
</comment>
<comment type="similarity">
    <text evidence="1 8">Belongs to the SELO family.</text>
</comment>
<evidence type="ECO:0000256" key="6">
    <source>
        <dbReference type="ARBA" id="ARBA00022840"/>
    </source>
</evidence>
<feature type="binding site" evidence="8">
    <location>
        <position position="180"/>
    </location>
    <ligand>
        <name>ATP</name>
        <dbReference type="ChEBI" id="CHEBI:30616"/>
    </ligand>
</feature>
<keyword evidence="6 8" id="KW-0067">ATP-binding</keyword>
<feature type="binding site" evidence="8">
    <location>
        <position position="259"/>
    </location>
    <ligand>
        <name>ATP</name>
        <dbReference type="ChEBI" id="CHEBI:30616"/>
    </ligand>
</feature>
<evidence type="ECO:0000256" key="2">
    <source>
        <dbReference type="ARBA" id="ARBA00022679"/>
    </source>
</evidence>
<feature type="binding site" evidence="8">
    <location>
        <position position="90"/>
    </location>
    <ligand>
        <name>ATP</name>
        <dbReference type="ChEBI" id="CHEBI:30616"/>
    </ligand>
</feature>
<evidence type="ECO:0000256" key="8">
    <source>
        <dbReference type="HAMAP-Rule" id="MF_00692"/>
    </source>
</evidence>
<feature type="binding site" evidence="8">
    <location>
        <position position="122"/>
    </location>
    <ligand>
        <name>ATP</name>
        <dbReference type="ChEBI" id="CHEBI:30616"/>
    </ligand>
</feature>
<feature type="binding site" evidence="8">
    <location>
        <position position="123"/>
    </location>
    <ligand>
        <name>ATP</name>
        <dbReference type="ChEBI" id="CHEBI:30616"/>
    </ligand>
</feature>
<comment type="caution">
    <text evidence="9">The sequence shown here is derived from an EMBL/GenBank/DDBJ whole genome shotgun (WGS) entry which is preliminary data.</text>
</comment>
<feature type="binding site" evidence="8">
    <location>
        <position position="110"/>
    </location>
    <ligand>
        <name>ATP</name>
        <dbReference type="ChEBI" id="CHEBI:30616"/>
    </ligand>
</feature>
<feature type="binding site" evidence="8">
    <location>
        <position position="89"/>
    </location>
    <ligand>
        <name>ATP</name>
        <dbReference type="ChEBI" id="CHEBI:30616"/>
    </ligand>
</feature>
<dbReference type="RefSeq" id="WP_279249704.1">
    <property type="nucleotide sequence ID" value="NZ_SHNO01000001.1"/>
</dbReference>
<comment type="catalytic activity">
    <reaction evidence="8">
        <text>L-tyrosyl-[protein] + ATP = O-(5'-adenylyl)-L-tyrosyl-[protein] + diphosphate</text>
        <dbReference type="Rhea" id="RHEA:54288"/>
        <dbReference type="Rhea" id="RHEA-COMP:10136"/>
        <dbReference type="Rhea" id="RHEA-COMP:13846"/>
        <dbReference type="ChEBI" id="CHEBI:30616"/>
        <dbReference type="ChEBI" id="CHEBI:33019"/>
        <dbReference type="ChEBI" id="CHEBI:46858"/>
        <dbReference type="ChEBI" id="CHEBI:83624"/>
        <dbReference type="EC" id="2.7.7.108"/>
    </reaction>
</comment>
<dbReference type="Proteomes" id="UP001143304">
    <property type="component" value="Unassembled WGS sequence"/>
</dbReference>
<keyword evidence="4 8" id="KW-0479">Metal-binding</keyword>
<keyword evidence="7 8" id="KW-0460">Magnesium</keyword>
<comment type="cofactor">
    <cofactor evidence="8">
        <name>Mg(2+)</name>
        <dbReference type="ChEBI" id="CHEBI:18420"/>
    </cofactor>
    <cofactor evidence="8">
        <name>Mn(2+)</name>
        <dbReference type="ChEBI" id="CHEBI:29035"/>
    </cofactor>
</comment>
<evidence type="ECO:0000256" key="1">
    <source>
        <dbReference type="ARBA" id="ARBA00009747"/>
    </source>
</evidence>
<evidence type="ECO:0000313" key="9">
    <source>
        <dbReference type="EMBL" id="MCX2978002.1"/>
    </source>
</evidence>
<keyword evidence="10" id="KW-1185">Reference proteome</keyword>
<evidence type="ECO:0000256" key="7">
    <source>
        <dbReference type="ARBA" id="ARBA00022842"/>
    </source>
</evidence>
<proteinExistence type="inferred from homology"/>
<comment type="catalytic activity">
    <reaction evidence="8">
        <text>L-histidyl-[protein] + UTP = N(tele)-(5'-uridylyl)-L-histidyl-[protein] + diphosphate</text>
        <dbReference type="Rhea" id="RHEA:83891"/>
        <dbReference type="Rhea" id="RHEA-COMP:9745"/>
        <dbReference type="Rhea" id="RHEA-COMP:20239"/>
        <dbReference type="ChEBI" id="CHEBI:29979"/>
        <dbReference type="ChEBI" id="CHEBI:33019"/>
        <dbReference type="ChEBI" id="CHEBI:46398"/>
        <dbReference type="ChEBI" id="CHEBI:233474"/>
    </reaction>
</comment>
<dbReference type="HAMAP" id="MF_00692">
    <property type="entry name" value="SelO"/>
    <property type="match status" value="1"/>
</dbReference>
<feature type="binding site" evidence="8">
    <location>
        <position position="259"/>
    </location>
    <ligand>
        <name>Mg(2+)</name>
        <dbReference type="ChEBI" id="CHEBI:18420"/>
    </ligand>
</feature>
<dbReference type="EC" id="2.7.7.-" evidence="8"/>
<dbReference type="EC" id="2.7.7.108" evidence="8"/>
<dbReference type="NCBIfam" id="NF000658">
    <property type="entry name" value="PRK00029.1"/>
    <property type="match status" value="1"/>
</dbReference>
<evidence type="ECO:0000256" key="4">
    <source>
        <dbReference type="ARBA" id="ARBA00022723"/>
    </source>
</evidence>
<feature type="binding site" evidence="8">
    <location>
        <position position="173"/>
    </location>
    <ligand>
        <name>ATP</name>
        <dbReference type="ChEBI" id="CHEBI:30616"/>
    </ligand>
</feature>
<keyword evidence="8" id="KW-0464">Manganese</keyword>
<feature type="active site" description="Proton acceptor" evidence="8">
    <location>
        <position position="249"/>
    </location>
</feature>
<dbReference type="Pfam" id="PF02696">
    <property type="entry name" value="SelO"/>
    <property type="match status" value="1"/>
</dbReference>
<gene>
    <name evidence="8" type="primary">ydiU</name>
    <name evidence="8" type="synonym">selO</name>
    <name evidence="9" type="ORF">EYC82_11605</name>
</gene>
<keyword evidence="5 8" id="KW-0547">Nucleotide-binding</keyword>
<comment type="catalytic activity">
    <reaction evidence="8">
        <text>L-seryl-[protein] + UTP = O-(5'-uridylyl)-L-seryl-[protein] + diphosphate</text>
        <dbReference type="Rhea" id="RHEA:64604"/>
        <dbReference type="Rhea" id="RHEA-COMP:9863"/>
        <dbReference type="Rhea" id="RHEA-COMP:16635"/>
        <dbReference type="ChEBI" id="CHEBI:29999"/>
        <dbReference type="ChEBI" id="CHEBI:33019"/>
        <dbReference type="ChEBI" id="CHEBI:46398"/>
        <dbReference type="ChEBI" id="CHEBI:156051"/>
    </reaction>
</comment>
<evidence type="ECO:0000313" key="10">
    <source>
        <dbReference type="Proteomes" id="UP001143304"/>
    </source>
</evidence>
<feature type="binding site" evidence="8">
    <location>
        <position position="250"/>
    </location>
    <ligand>
        <name>Mg(2+)</name>
        <dbReference type="ChEBI" id="CHEBI:18420"/>
    </ligand>
</feature>
<reference evidence="9" key="1">
    <citation type="submission" date="2019-02" db="EMBL/GenBank/DDBJ databases">
        <authorList>
            <person name="Li S.-H."/>
        </authorList>
    </citation>
    <scope>NUCLEOTIDE SEQUENCE</scope>
    <source>
        <strain evidence="9">IMCC11814</strain>
    </source>
</reference>
<organism evidence="9 10">
    <name type="scientific">Candidatus Marimicrobium litorale</name>
    <dbReference type="NCBI Taxonomy" id="2518991"/>
    <lineage>
        <taxon>Bacteria</taxon>
        <taxon>Pseudomonadati</taxon>
        <taxon>Pseudomonadota</taxon>
        <taxon>Gammaproteobacteria</taxon>
        <taxon>Cellvibrionales</taxon>
        <taxon>Halieaceae</taxon>
        <taxon>Marimicrobium</taxon>
    </lineage>
</organism>
<comment type="catalytic activity">
    <reaction evidence="8">
        <text>L-tyrosyl-[protein] + UTP = O-(5'-uridylyl)-L-tyrosyl-[protein] + diphosphate</text>
        <dbReference type="Rhea" id="RHEA:83887"/>
        <dbReference type="Rhea" id="RHEA-COMP:10136"/>
        <dbReference type="Rhea" id="RHEA-COMP:20238"/>
        <dbReference type="ChEBI" id="CHEBI:33019"/>
        <dbReference type="ChEBI" id="CHEBI:46398"/>
        <dbReference type="ChEBI" id="CHEBI:46858"/>
        <dbReference type="ChEBI" id="CHEBI:90602"/>
    </reaction>
</comment>
<evidence type="ECO:0000256" key="3">
    <source>
        <dbReference type="ARBA" id="ARBA00022695"/>
    </source>
</evidence>
<keyword evidence="3 8" id="KW-0548">Nucleotidyltransferase</keyword>
<evidence type="ECO:0000256" key="5">
    <source>
        <dbReference type="ARBA" id="ARBA00022741"/>
    </source>
</evidence>